<keyword evidence="2" id="KW-0812">Transmembrane</keyword>
<feature type="transmembrane region" description="Helical" evidence="2">
    <location>
        <begin position="19"/>
        <end position="38"/>
    </location>
</feature>
<keyword evidence="5" id="KW-1185">Reference proteome</keyword>
<evidence type="ECO:0000313" key="5">
    <source>
        <dbReference type="Proteomes" id="UP000620124"/>
    </source>
</evidence>
<dbReference type="InterPro" id="IPR045340">
    <property type="entry name" value="DUF6533"/>
</dbReference>
<gene>
    <name evidence="4" type="ORF">MVEN_01331100</name>
</gene>
<dbReference type="EMBL" id="JACAZI010000010">
    <property type="protein sequence ID" value="KAF7350271.1"/>
    <property type="molecule type" value="Genomic_DNA"/>
</dbReference>
<protein>
    <recommendedName>
        <fullName evidence="3">DUF6533 domain-containing protein</fullName>
    </recommendedName>
</protein>
<keyword evidence="2" id="KW-0472">Membrane</keyword>
<keyword evidence="2" id="KW-1133">Transmembrane helix</keyword>
<feature type="domain" description="DUF6533" evidence="3">
    <location>
        <begin position="19"/>
        <end position="64"/>
    </location>
</feature>
<organism evidence="4 5">
    <name type="scientific">Mycena venus</name>
    <dbReference type="NCBI Taxonomy" id="2733690"/>
    <lineage>
        <taxon>Eukaryota</taxon>
        <taxon>Fungi</taxon>
        <taxon>Dikarya</taxon>
        <taxon>Basidiomycota</taxon>
        <taxon>Agaricomycotina</taxon>
        <taxon>Agaricomycetes</taxon>
        <taxon>Agaricomycetidae</taxon>
        <taxon>Agaricales</taxon>
        <taxon>Marasmiineae</taxon>
        <taxon>Mycenaceae</taxon>
        <taxon>Mycena</taxon>
    </lineage>
</organism>
<accession>A0A8H6Y1H6</accession>
<sequence length="307" mass="33563">MTAQVQAVTEAQKIVLLNYGHLVGLTVLFLDHLLTLDAEINLLWRRRKGLSAYCFYINRYFGLFSSIAVSPEPFITISTESCVRYSFFSGGHPGGDGDNIWDNHDHPRVCPVWSEPTNTVVHGWNRGGSGGSMCVFGHPTARISTNGFGRMSFRSDKRNVWQPPWDGLLLFDTVTFGLTMYNGYVNQKILPSSNLHMVVVHDGAMYFAIMGLANLANIGTYYFAESGLVSPGSLATFANCISVTMISRLILNLHEHASSGIMSESTGTGAVGQIQNSNFPSLTIPDSDSQFSHPDPHPGGLVVSRPN</sequence>
<evidence type="ECO:0000256" key="1">
    <source>
        <dbReference type="SAM" id="MobiDB-lite"/>
    </source>
</evidence>
<evidence type="ECO:0000256" key="2">
    <source>
        <dbReference type="SAM" id="Phobius"/>
    </source>
</evidence>
<dbReference type="Pfam" id="PF20151">
    <property type="entry name" value="DUF6533"/>
    <property type="match status" value="1"/>
</dbReference>
<name>A0A8H6Y1H6_9AGAR</name>
<dbReference type="AlphaFoldDB" id="A0A8H6Y1H6"/>
<reference evidence="4" key="1">
    <citation type="submission" date="2020-05" db="EMBL/GenBank/DDBJ databases">
        <title>Mycena genomes resolve the evolution of fungal bioluminescence.</title>
        <authorList>
            <person name="Tsai I.J."/>
        </authorList>
    </citation>
    <scope>NUCLEOTIDE SEQUENCE</scope>
    <source>
        <strain evidence="4">CCC161011</strain>
    </source>
</reference>
<feature type="region of interest" description="Disordered" evidence="1">
    <location>
        <begin position="285"/>
        <end position="307"/>
    </location>
</feature>
<proteinExistence type="predicted"/>
<dbReference type="OrthoDB" id="2686513at2759"/>
<evidence type="ECO:0000259" key="3">
    <source>
        <dbReference type="Pfam" id="PF20151"/>
    </source>
</evidence>
<comment type="caution">
    <text evidence="4">The sequence shown here is derived from an EMBL/GenBank/DDBJ whole genome shotgun (WGS) entry which is preliminary data.</text>
</comment>
<dbReference type="Proteomes" id="UP000620124">
    <property type="component" value="Unassembled WGS sequence"/>
</dbReference>
<evidence type="ECO:0000313" key="4">
    <source>
        <dbReference type="EMBL" id="KAF7350271.1"/>
    </source>
</evidence>